<keyword evidence="4" id="KW-0732">Signal</keyword>
<feature type="transmembrane region" description="Helical" evidence="10">
    <location>
        <begin position="520"/>
        <end position="544"/>
    </location>
</feature>
<keyword evidence="3 10" id="KW-0812">Transmembrane</keyword>
<evidence type="ECO:0000256" key="7">
    <source>
        <dbReference type="ARBA" id="ARBA00023136"/>
    </source>
</evidence>
<dbReference type="InterPro" id="IPR018247">
    <property type="entry name" value="EF_Hand_1_Ca_BS"/>
</dbReference>
<comment type="subcellular location">
    <subcellularLocation>
        <location evidence="1">Endoplasmic reticulum membrane</location>
        <topology evidence="1">Single-pass membrane protein</topology>
    </subcellularLocation>
</comment>
<evidence type="ECO:0000256" key="8">
    <source>
        <dbReference type="ARBA" id="ARBA00023180"/>
    </source>
</evidence>
<dbReference type="PROSITE" id="PS00018">
    <property type="entry name" value="EF_HAND_1"/>
    <property type="match status" value="1"/>
</dbReference>
<feature type="domain" description="Peptidase M28" evidence="11">
    <location>
        <begin position="214"/>
        <end position="326"/>
    </location>
</feature>
<comment type="caution">
    <text evidence="12">The sequence shown here is derived from an EMBL/GenBank/DDBJ whole genome shotgun (WGS) entry which is preliminary data.</text>
</comment>
<evidence type="ECO:0000259" key="11">
    <source>
        <dbReference type="Pfam" id="PF04389"/>
    </source>
</evidence>
<dbReference type="InterPro" id="IPR016574">
    <property type="entry name" value="Nicalin"/>
</dbReference>
<accession>A0ABD0JX53</accession>
<dbReference type="EMBL" id="JACVVK020000297">
    <property type="protein sequence ID" value="KAK7479705.1"/>
    <property type="molecule type" value="Genomic_DNA"/>
</dbReference>
<evidence type="ECO:0000256" key="4">
    <source>
        <dbReference type="ARBA" id="ARBA00022729"/>
    </source>
</evidence>
<evidence type="ECO:0000256" key="2">
    <source>
        <dbReference type="ARBA" id="ARBA00007717"/>
    </source>
</evidence>
<dbReference type="GO" id="GO:0005789">
    <property type="term" value="C:endoplasmic reticulum membrane"/>
    <property type="evidence" value="ECO:0007669"/>
    <property type="project" value="UniProtKB-SubCell"/>
</dbReference>
<evidence type="ECO:0000256" key="5">
    <source>
        <dbReference type="ARBA" id="ARBA00022824"/>
    </source>
</evidence>
<dbReference type="Proteomes" id="UP001519460">
    <property type="component" value="Unassembled WGS sequence"/>
</dbReference>
<proteinExistence type="inferred from homology"/>
<evidence type="ECO:0000256" key="1">
    <source>
        <dbReference type="ARBA" id="ARBA00004389"/>
    </source>
</evidence>
<dbReference type="CDD" id="cd03882">
    <property type="entry name" value="M28_nicalin_like"/>
    <property type="match status" value="1"/>
</dbReference>
<evidence type="ECO:0000313" key="13">
    <source>
        <dbReference type="Proteomes" id="UP001519460"/>
    </source>
</evidence>
<dbReference type="SUPFAM" id="SSF53187">
    <property type="entry name" value="Zn-dependent exopeptidases"/>
    <property type="match status" value="1"/>
</dbReference>
<evidence type="ECO:0000256" key="6">
    <source>
        <dbReference type="ARBA" id="ARBA00022989"/>
    </source>
</evidence>
<keyword evidence="8" id="KW-0325">Glycoprotein</keyword>
<dbReference type="PIRSF" id="PIRSF011018">
    <property type="entry name" value="Nicalin"/>
    <property type="match status" value="1"/>
</dbReference>
<dbReference type="Gene3D" id="3.40.630.10">
    <property type="entry name" value="Zn peptidases"/>
    <property type="match status" value="1"/>
</dbReference>
<evidence type="ECO:0000256" key="10">
    <source>
        <dbReference type="SAM" id="Phobius"/>
    </source>
</evidence>
<dbReference type="AlphaFoldDB" id="A0ABD0JX53"/>
<keyword evidence="7 10" id="KW-0472">Membrane</keyword>
<dbReference type="PANTHER" id="PTHR31826">
    <property type="entry name" value="NICALIN"/>
    <property type="match status" value="1"/>
</dbReference>
<comment type="similarity">
    <text evidence="2 9">Belongs to the nicastrin family.</text>
</comment>
<dbReference type="Pfam" id="PF04389">
    <property type="entry name" value="Peptidase_M28"/>
    <property type="match status" value="1"/>
</dbReference>
<keyword evidence="13" id="KW-1185">Reference proteome</keyword>
<evidence type="ECO:0000256" key="9">
    <source>
        <dbReference type="PIRNR" id="PIRNR011018"/>
    </source>
</evidence>
<keyword evidence="6 10" id="KW-1133">Transmembrane helix</keyword>
<evidence type="ECO:0000313" key="12">
    <source>
        <dbReference type="EMBL" id="KAK7479705.1"/>
    </source>
</evidence>
<name>A0ABD0JX53_9CAEN</name>
<gene>
    <name evidence="12" type="ORF">BaRGS_00029081</name>
</gene>
<evidence type="ECO:0000256" key="3">
    <source>
        <dbReference type="ARBA" id="ARBA00022692"/>
    </source>
</evidence>
<sequence length="561" mass="62330">MWFSEAGEIVEMFRSSFPLSFLFFVPIIILISPVSPVYAAQEFNVYRMQQFDLQGSSYGCKNSLVNMEARPIDAKMLTRRCVVARLRDVTMPKFRDLLTQNAGALLVILPENLSDLSSEEREHLQSLERDLMAEETTLPVYFAPETPELQEIYEDLVHGASGDTAATAWEALLSSATANGFQMVVSGAQSKALPEFQITNIQGRLSGHGIEEQLPTIVITAHYDATGVAPGLAFGADSNGSGVVALLELARLFSKLYTNSRTHAKYNLVFLLSGGGKFNYQGTKRWIEENMESTDSNLLSDVAYVLCLDSLGAGSSLHLHVSKPPREDSDGGILLKNLETAAKSQNPPVEFSLQHKKINLADEMLAWEHERFSIKRLLAFTVSHLSSPKSLDRTTILDTRDRVKPEWLSTNIRVVAEALARHIYNLTSQGDFTLFTDAVATQEEAETAWLEFLTAQPRATQLLPPESLFLSMLETTLSRYLKDVRRHTFKADKRDPEFVFYTGAVYPMNAFNVKPAVFDLFLAAGIAAYLAVLYLAATNFHLVYSGLRKVMASSSPKVKSN</sequence>
<dbReference type="FunFam" id="3.40.630.10:FF:000021">
    <property type="entry name" value="Nicalin"/>
    <property type="match status" value="1"/>
</dbReference>
<organism evidence="12 13">
    <name type="scientific">Batillaria attramentaria</name>
    <dbReference type="NCBI Taxonomy" id="370345"/>
    <lineage>
        <taxon>Eukaryota</taxon>
        <taxon>Metazoa</taxon>
        <taxon>Spiralia</taxon>
        <taxon>Lophotrochozoa</taxon>
        <taxon>Mollusca</taxon>
        <taxon>Gastropoda</taxon>
        <taxon>Caenogastropoda</taxon>
        <taxon>Sorbeoconcha</taxon>
        <taxon>Cerithioidea</taxon>
        <taxon>Batillariidae</taxon>
        <taxon>Batillaria</taxon>
    </lineage>
</organism>
<protein>
    <recommendedName>
        <fullName evidence="9">Nicalin</fullName>
    </recommendedName>
</protein>
<dbReference type="InterPro" id="IPR007484">
    <property type="entry name" value="Peptidase_M28"/>
</dbReference>
<keyword evidence="5" id="KW-0256">Endoplasmic reticulum</keyword>
<reference evidence="12 13" key="1">
    <citation type="journal article" date="2023" name="Sci. Data">
        <title>Genome assembly of the Korean intertidal mud-creeper Batillaria attramentaria.</title>
        <authorList>
            <person name="Patra A.K."/>
            <person name="Ho P.T."/>
            <person name="Jun S."/>
            <person name="Lee S.J."/>
            <person name="Kim Y."/>
            <person name="Won Y.J."/>
        </authorList>
    </citation>
    <scope>NUCLEOTIDE SEQUENCE [LARGE SCALE GENOMIC DNA]</scope>
    <source>
        <strain evidence="12">Wonlab-2016</strain>
    </source>
</reference>